<evidence type="ECO:0000313" key="3">
    <source>
        <dbReference type="EMBL" id="KIE08230.1"/>
    </source>
</evidence>
<protein>
    <submittedName>
        <fullName evidence="2 3">TIR domain-containing protein</fullName>
    </submittedName>
</protein>
<feature type="domain" description="TIR" evidence="1">
    <location>
        <begin position="211"/>
        <end position="348"/>
    </location>
</feature>
<keyword evidence="4" id="KW-1185">Reference proteome</keyword>
<accession>A0A0C1R794</accession>
<dbReference type="InterPro" id="IPR024983">
    <property type="entry name" value="CHAT_dom"/>
</dbReference>
<dbReference type="OrthoDB" id="5522963at2"/>
<dbReference type="Gene3D" id="3.40.50.10140">
    <property type="entry name" value="Toll/interleukin-1 receptor homology (TIR) domain"/>
    <property type="match status" value="1"/>
</dbReference>
<dbReference type="SMART" id="SM00255">
    <property type="entry name" value="TIR"/>
    <property type="match status" value="1"/>
</dbReference>
<dbReference type="GO" id="GO:0007165">
    <property type="term" value="P:signal transduction"/>
    <property type="evidence" value="ECO:0007669"/>
    <property type="project" value="InterPro"/>
</dbReference>
<reference evidence="2" key="2">
    <citation type="submission" date="2019-11" db="EMBL/GenBank/DDBJ databases">
        <title>Improved Assembly of Tolypothrix boutellei genome.</title>
        <authorList>
            <person name="Sarangi A.N."/>
            <person name="Mukherjee M."/>
            <person name="Ghosh S."/>
            <person name="Singh D."/>
            <person name="Das A."/>
            <person name="Kant S."/>
            <person name="Prusty A."/>
            <person name="Tripathy S."/>
        </authorList>
    </citation>
    <scope>NUCLEOTIDE SEQUENCE</scope>
    <source>
        <strain evidence="2">VB521301</strain>
    </source>
</reference>
<dbReference type="PROSITE" id="PS50104">
    <property type="entry name" value="TIR"/>
    <property type="match status" value="1"/>
</dbReference>
<dbReference type="EMBL" id="JHEG02000058">
    <property type="protein sequence ID" value="KIE08230.1"/>
    <property type="molecule type" value="Genomic_DNA"/>
</dbReference>
<dbReference type="EMBL" id="JHEG04000001">
    <property type="protein sequence ID" value="KAF3885845.1"/>
    <property type="molecule type" value="Genomic_DNA"/>
</dbReference>
<dbReference type="Gene3D" id="3.40.50.300">
    <property type="entry name" value="P-loop containing nucleotide triphosphate hydrolases"/>
    <property type="match status" value="1"/>
</dbReference>
<name>A0A0C1R794_9CYAN</name>
<dbReference type="InterPro" id="IPR027417">
    <property type="entry name" value="P-loop_NTPase"/>
</dbReference>
<organism evidence="3">
    <name type="scientific">Tolypothrix bouteillei VB521301</name>
    <dbReference type="NCBI Taxonomy" id="1479485"/>
    <lineage>
        <taxon>Bacteria</taxon>
        <taxon>Bacillati</taxon>
        <taxon>Cyanobacteriota</taxon>
        <taxon>Cyanophyceae</taxon>
        <taxon>Nostocales</taxon>
        <taxon>Tolypothrichaceae</taxon>
        <taxon>Tolypothrix</taxon>
    </lineage>
</organism>
<dbReference type="STRING" id="1479485.DA73_0226690"/>
<comment type="caution">
    <text evidence="3">The sequence shown here is derived from an EMBL/GenBank/DDBJ whole genome shotgun (WGS) entry which is preliminary data.</text>
</comment>
<dbReference type="Pfam" id="PF13676">
    <property type="entry name" value="TIR_2"/>
    <property type="match status" value="1"/>
</dbReference>
<evidence type="ECO:0000313" key="4">
    <source>
        <dbReference type="Proteomes" id="UP000029738"/>
    </source>
</evidence>
<dbReference type="RefSeq" id="WP_050046152.1">
    <property type="nucleotide sequence ID" value="NZ_JHEG04000001.1"/>
</dbReference>
<proteinExistence type="predicted"/>
<dbReference type="InterPro" id="IPR035897">
    <property type="entry name" value="Toll_tir_struct_dom_sf"/>
</dbReference>
<dbReference type="Proteomes" id="UP000029738">
    <property type="component" value="Unassembled WGS sequence"/>
</dbReference>
<gene>
    <name evidence="3" type="ORF">DA73_0226690</name>
    <name evidence="2" type="ORF">DA73_0400010460</name>
</gene>
<dbReference type="InterPro" id="IPR000157">
    <property type="entry name" value="TIR_dom"/>
</dbReference>
<dbReference type="SUPFAM" id="SSF52200">
    <property type="entry name" value="Toll/Interleukin receptor TIR domain"/>
    <property type="match status" value="1"/>
</dbReference>
<dbReference type="SUPFAM" id="SSF52540">
    <property type="entry name" value="P-loop containing nucleoside triphosphate hydrolases"/>
    <property type="match status" value="1"/>
</dbReference>
<reference evidence="3" key="1">
    <citation type="journal article" date="2015" name="Genome Announc.">
        <title>Draft Genome Sequence of Tolypothrix boutellei Strain VB521301.</title>
        <authorList>
            <person name="Chandrababunaidu M.M."/>
            <person name="Singh D."/>
            <person name="Sen D."/>
            <person name="Bhan S."/>
            <person name="Das S."/>
            <person name="Gupta A."/>
            <person name="Adhikary S.P."/>
            <person name="Tripathy S."/>
        </authorList>
    </citation>
    <scope>NUCLEOTIDE SEQUENCE</scope>
    <source>
        <strain evidence="3">VB521301</strain>
    </source>
</reference>
<dbReference type="AlphaFoldDB" id="A0A0C1R794"/>
<dbReference type="Pfam" id="PF12770">
    <property type="entry name" value="CHAT"/>
    <property type="match status" value="1"/>
</dbReference>
<evidence type="ECO:0000313" key="2">
    <source>
        <dbReference type="EMBL" id="KAF3885845.1"/>
    </source>
</evidence>
<sequence>MRDSPFVKTILILAANPKNTSRLRLDKEVQEIDEGLRRANKREQFKLEQRWAVRSRDFYRAILDTQPQIVHFCGHGAGEDGIVLEDEAGEAALVQGNELASMFKLFASESVECVVLNACYSEGQAEAIAQHVSYTIGTNQTIGDNAAIAFSRAFYDALAAGKTIEYAFELGSACLVGLSEHQTPVLKKKSQDELSSLKKEIEKLPDTKPTERKHIFISYKRNAEPDEAVALELYHSLSQHHEVFIDQRMVVGTRWAECIEKQLRKSDFLIVFLSSHSVHSEMVGLEIQKAHELAQLQGGRPAILPVRLAYREQFQYPLSAYLDSINWAFWQDDSDTPRLIAELTQVISGGELSIGEAQKPSLLRVSEASPFPRPFPSAQLEMPEGTMDSESQFYVERSCDAIALRTIEQKGVTIAIKGSRQVGKSSLLIRIKETAEQAGKRVAFLDFQLFDKAALQDGELFFRQFCSWVTDELDMEDRVDEYWSTPLGNTQRCTRYISRHILKGLGKQPLVLAMDEVDKVFDAVFRNDFFGMLRSWHNCRATTPIWKNFDLTLVTSTEPYQLIDDLNQSPFNVGQVIEMEDFSPQQVADLNQSHGLPFNASEERRLIGLLGGHPYLIRRSLYLVAIQQTSPSELFANATHDSGPFGDHLRHHLSLLHNKTELIQGLLEIIRQNHCADKRIFWRLRGAGLVREEGKAIVPRCQLYAEYFRENLRE</sequence>
<evidence type="ECO:0000259" key="1">
    <source>
        <dbReference type="PROSITE" id="PS50104"/>
    </source>
</evidence>
<dbReference type="Pfam" id="PF14516">
    <property type="entry name" value="AAA_35"/>
    <property type="match status" value="1"/>
</dbReference>